<dbReference type="EMBL" id="LGTK01000006">
    <property type="protein sequence ID" value="KPH77598.1"/>
    <property type="molecule type" value="Genomic_DNA"/>
</dbReference>
<dbReference type="Proteomes" id="UP000037854">
    <property type="component" value="Unassembled WGS sequence"/>
</dbReference>
<dbReference type="RefSeq" id="WP_047184950.1">
    <property type="nucleotide sequence ID" value="NZ_JAHHXM010000054.1"/>
</dbReference>
<accession>A0ABR5MMS6</accession>
<keyword evidence="3" id="KW-1185">Reference proteome</keyword>
<keyword evidence="1" id="KW-0812">Transmembrane</keyword>
<protein>
    <submittedName>
        <fullName evidence="2">Membrane protein</fullName>
    </submittedName>
</protein>
<reference evidence="2 3" key="1">
    <citation type="submission" date="2015-07" db="EMBL/GenBank/DDBJ databases">
        <title>High-quality draft genome sequence of Oceanobacillus caeni HM6, a bacillus isolated from a human feces.</title>
        <authorList>
            <person name="Kumar J."/>
            <person name="Verma M.K."/>
            <person name="Pandey R."/>
            <person name="Bhambi M."/>
            <person name="Chauhan N."/>
        </authorList>
    </citation>
    <scope>NUCLEOTIDE SEQUENCE [LARGE SCALE GENOMIC DNA]</scope>
    <source>
        <strain evidence="2 3">HM6</strain>
    </source>
</reference>
<proteinExistence type="predicted"/>
<evidence type="ECO:0000256" key="1">
    <source>
        <dbReference type="SAM" id="Phobius"/>
    </source>
</evidence>
<organism evidence="2 3">
    <name type="scientific">Oceanobacillus caeni</name>
    <dbReference type="NCBI Taxonomy" id="405946"/>
    <lineage>
        <taxon>Bacteria</taxon>
        <taxon>Bacillati</taxon>
        <taxon>Bacillota</taxon>
        <taxon>Bacilli</taxon>
        <taxon>Bacillales</taxon>
        <taxon>Bacillaceae</taxon>
        <taxon>Oceanobacillus</taxon>
    </lineage>
</organism>
<dbReference type="InterPro" id="IPR007401">
    <property type="entry name" value="DUF454"/>
</dbReference>
<dbReference type="Pfam" id="PF04304">
    <property type="entry name" value="DUF454"/>
    <property type="match status" value="1"/>
</dbReference>
<feature type="transmembrane region" description="Helical" evidence="1">
    <location>
        <begin position="7"/>
        <end position="28"/>
    </location>
</feature>
<feature type="transmembrane region" description="Helical" evidence="1">
    <location>
        <begin position="99"/>
        <end position="117"/>
    </location>
</feature>
<keyword evidence="1" id="KW-1133">Transmembrane helix</keyword>
<gene>
    <name evidence="2" type="ORF">AFL42_03100</name>
</gene>
<comment type="caution">
    <text evidence="2">The sequence shown here is derived from an EMBL/GenBank/DDBJ whole genome shotgun (WGS) entry which is preliminary data.</text>
</comment>
<dbReference type="PANTHER" id="PTHR35813:SF1">
    <property type="entry name" value="INNER MEMBRANE PROTEIN YBAN"/>
    <property type="match status" value="1"/>
</dbReference>
<evidence type="ECO:0000313" key="3">
    <source>
        <dbReference type="Proteomes" id="UP000037854"/>
    </source>
</evidence>
<name>A0ABR5MMS6_9BACI</name>
<sequence length="127" mass="14469">MQTVKKLFLITVGSLSLGIGIIGIFLPLIPTTPLLLLAAACYIRSSKRLYHWLITNKHFGQYILDYREGRGIPLKAKVIGVTMIWVSMLYTVIFVVPLIFVKILLLCIAAYFTWFILKQKTLQNHTT</sequence>
<keyword evidence="1" id="KW-0472">Membrane</keyword>
<dbReference type="PANTHER" id="PTHR35813">
    <property type="entry name" value="INNER MEMBRANE PROTEIN YBAN"/>
    <property type="match status" value="1"/>
</dbReference>
<dbReference type="PIRSF" id="PIRSF016789">
    <property type="entry name" value="DUF454"/>
    <property type="match status" value="1"/>
</dbReference>
<evidence type="ECO:0000313" key="2">
    <source>
        <dbReference type="EMBL" id="KPH77598.1"/>
    </source>
</evidence>